<keyword evidence="7" id="KW-1185">Reference proteome</keyword>
<feature type="coiled-coil region" evidence="3">
    <location>
        <begin position="294"/>
        <end position="392"/>
    </location>
</feature>
<dbReference type="CDD" id="cd05387">
    <property type="entry name" value="BY-kinase"/>
    <property type="match status" value="1"/>
</dbReference>
<proteinExistence type="predicted"/>
<keyword evidence="4" id="KW-0812">Transmembrane</keyword>
<name>A0A6P2D5D5_9BACT</name>
<dbReference type="InterPro" id="IPR005702">
    <property type="entry name" value="Wzc-like_C"/>
</dbReference>
<dbReference type="GO" id="GO:0004713">
    <property type="term" value="F:protein tyrosine kinase activity"/>
    <property type="evidence" value="ECO:0007669"/>
    <property type="project" value="TreeGrafter"/>
</dbReference>
<accession>A0A6P2D5D5</accession>
<dbReference type="PANTHER" id="PTHR32309">
    <property type="entry name" value="TYROSINE-PROTEIN KINASE"/>
    <property type="match status" value="1"/>
</dbReference>
<evidence type="ECO:0000256" key="2">
    <source>
        <dbReference type="ARBA" id="ARBA00022840"/>
    </source>
</evidence>
<evidence type="ECO:0000259" key="5">
    <source>
        <dbReference type="Pfam" id="PF01656"/>
    </source>
</evidence>
<reference evidence="6 7" key="1">
    <citation type="submission" date="2019-05" db="EMBL/GenBank/DDBJ databases">
        <authorList>
            <consortium name="Science for Life Laboratories"/>
        </authorList>
    </citation>
    <scope>NUCLEOTIDE SEQUENCE [LARGE SCALE GENOMIC DNA]</scope>
    <source>
        <strain evidence="6">Soil9</strain>
    </source>
</reference>
<evidence type="ECO:0000256" key="4">
    <source>
        <dbReference type="SAM" id="Phobius"/>
    </source>
</evidence>
<dbReference type="NCBIfam" id="TIGR01007">
    <property type="entry name" value="eps_fam"/>
    <property type="match status" value="1"/>
</dbReference>
<dbReference type="AlphaFoldDB" id="A0A6P2D5D5"/>
<dbReference type="Proteomes" id="UP000464178">
    <property type="component" value="Chromosome"/>
</dbReference>
<dbReference type="InterPro" id="IPR050445">
    <property type="entry name" value="Bact_polysacc_biosynth/exp"/>
</dbReference>
<dbReference type="PANTHER" id="PTHR32309:SF13">
    <property type="entry name" value="FERRIC ENTEROBACTIN TRANSPORT PROTEIN FEPE"/>
    <property type="match status" value="1"/>
</dbReference>
<protein>
    <recommendedName>
        <fullName evidence="5">CobQ/CobB/MinD/ParA nucleotide binding domain-containing protein</fullName>
    </recommendedName>
</protein>
<dbReference type="SUPFAM" id="SSF52540">
    <property type="entry name" value="P-loop containing nucleoside triphosphate hydrolases"/>
    <property type="match status" value="1"/>
</dbReference>
<evidence type="ECO:0000256" key="3">
    <source>
        <dbReference type="SAM" id="Coils"/>
    </source>
</evidence>
<dbReference type="InterPro" id="IPR027417">
    <property type="entry name" value="P-loop_NTPase"/>
</dbReference>
<keyword evidence="2" id="KW-0067">ATP-binding</keyword>
<keyword evidence="1" id="KW-0547">Nucleotide-binding</keyword>
<evidence type="ECO:0000313" key="7">
    <source>
        <dbReference type="Proteomes" id="UP000464178"/>
    </source>
</evidence>
<feature type="transmembrane region" description="Helical" evidence="4">
    <location>
        <begin position="33"/>
        <end position="53"/>
    </location>
</feature>
<gene>
    <name evidence="6" type="ORF">SOIL9_20180</name>
</gene>
<evidence type="ECO:0000256" key="1">
    <source>
        <dbReference type="ARBA" id="ARBA00022741"/>
    </source>
</evidence>
<dbReference type="InterPro" id="IPR002586">
    <property type="entry name" value="CobQ/CobB/MinD/ParA_Nub-bd_dom"/>
</dbReference>
<feature type="domain" description="CobQ/CobB/MinD/ParA nucleotide binding" evidence="5">
    <location>
        <begin position="542"/>
        <end position="715"/>
    </location>
</feature>
<dbReference type="EMBL" id="LR593886">
    <property type="protein sequence ID" value="VTR95696.1"/>
    <property type="molecule type" value="Genomic_DNA"/>
</dbReference>
<sequence>MTQISGNGQAPPEKRATTLSGRAILNAVKRRPFTLLGVAILAAGVGATVWLFLPLPKATAATVFHISSQTPSVLGQTDGQTNFASYRASQIALIKRRLTLNNVIKEPAVDNLATVRKQPDPIAWLEHAIKIDAPVNSEYMRVSLEGNDPTESKIILEHLRTAYLADVDLRDNGAKRTRLKTLEDTTQKYRKDVEDAHKRMDIIAVALGTKDEATLMTLDAILRDELRLAQRDLQTATENVALTVSSPPGAKSLEEWGPVLTLPWNLGTIEPVPPIPPAESRSRVEAETRQDAHLKLLDEAVVASKERLNKVKERYQEGEQAPAITKAENDLKAAEQKRDKYRDELQAAAAIIAQKKYAQQELQRRAEFREKVETLEKREKIAKGKIEEIIKRVSKTNDYKIELDGLKLSIGQTEKLNQSLGETIARLRVELGAPPRVSCSEDPFIVTGLEGNRRLKFTVLAALAVFGLGLAGAIGWETRARRVIDTDDVTKALGVRLLGTVPVAGQESSKSGRPAPSLVEAIDATRTMLVHGTDEPDLRVFVVTSAVSGEGKTSLTGHLAISLARAGFRTLLVDGDLRAPTVHRVFDAPLAPGLCEILRGSASIAEAVRPTGIPGLSALTAGQWTLATRHAIVGDRWRVTKDELKSNFDFVIVDTSPLLLVSDTLLLAREADGVVVSVLMGVSQIALVDEAVARLLAVRAKVTGVIANGVRHAAHAYTHGYGTIDPIDHNVPAPAIAAGPATTERE</sequence>
<keyword evidence="4" id="KW-1133">Transmembrane helix</keyword>
<dbReference type="GO" id="GO:0005524">
    <property type="term" value="F:ATP binding"/>
    <property type="evidence" value="ECO:0007669"/>
    <property type="project" value="UniProtKB-KW"/>
</dbReference>
<dbReference type="Pfam" id="PF01656">
    <property type="entry name" value="CbiA"/>
    <property type="match status" value="1"/>
</dbReference>
<dbReference type="KEGG" id="gms:SOIL9_20180"/>
<keyword evidence="3" id="KW-0175">Coiled coil</keyword>
<keyword evidence="4" id="KW-0472">Membrane</keyword>
<dbReference type="GO" id="GO:0005886">
    <property type="term" value="C:plasma membrane"/>
    <property type="evidence" value="ECO:0007669"/>
    <property type="project" value="TreeGrafter"/>
</dbReference>
<dbReference type="Gene3D" id="3.40.50.300">
    <property type="entry name" value="P-loop containing nucleotide triphosphate hydrolases"/>
    <property type="match status" value="1"/>
</dbReference>
<organism evidence="6 7">
    <name type="scientific">Gemmata massiliana</name>
    <dbReference type="NCBI Taxonomy" id="1210884"/>
    <lineage>
        <taxon>Bacteria</taxon>
        <taxon>Pseudomonadati</taxon>
        <taxon>Planctomycetota</taxon>
        <taxon>Planctomycetia</taxon>
        <taxon>Gemmatales</taxon>
        <taxon>Gemmataceae</taxon>
        <taxon>Gemmata</taxon>
    </lineage>
</organism>
<evidence type="ECO:0000313" key="6">
    <source>
        <dbReference type="EMBL" id="VTR95696.1"/>
    </source>
</evidence>